<dbReference type="InterPro" id="IPR003148">
    <property type="entry name" value="RCK_N"/>
</dbReference>
<feature type="domain" description="RCK C-terminal" evidence="4">
    <location>
        <begin position="263"/>
        <end position="348"/>
    </location>
</feature>
<keyword evidence="2" id="KW-1133">Transmembrane helix</keyword>
<dbReference type="InterPro" id="IPR036291">
    <property type="entry name" value="NAD(P)-bd_dom_sf"/>
</dbReference>
<dbReference type="AlphaFoldDB" id="S0G417"/>
<dbReference type="GO" id="GO:0008324">
    <property type="term" value="F:monoatomic cation transmembrane transporter activity"/>
    <property type="evidence" value="ECO:0007669"/>
    <property type="project" value="InterPro"/>
</dbReference>
<comment type="caution">
    <text evidence="5">The sequence shown here is derived from an EMBL/GenBank/DDBJ whole genome shotgun (WGS) entry which is preliminary data.</text>
</comment>
<protein>
    <submittedName>
        <fullName evidence="5">TrkA-N domain-containing protein</fullName>
    </submittedName>
</protein>
<dbReference type="InterPro" id="IPR036721">
    <property type="entry name" value="RCK_C_sf"/>
</dbReference>
<gene>
    <name evidence="5" type="ORF">Dpo_3c03790</name>
</gene>
<evidence type="ECO:0000259" key="4">
    <source>
        <dbReference type="PROSITE" id="PS51202"/>
    </source>
</evidence>
<dbReference type="Gene3D" id="3.40.50.720">
    <property type="entry name" value="NAD(P)-binding Rossmann-like Domain"/>
    <property type="match status" value="2"/>
</dbReference>
<sequence>MMKTMATQLTLLLKTGSSRSNGWILLKFVLMLIFLFALFSVLFHVLMLYEGRQYSWITGFYWTLTTMSTLGFGDITFHSDIGRLFSVLVLFSGIVFLLVMLPFTFIQFFYAPWLEEQNKSRAPRAVPKTMAGHVILTHFDAVAVTLIEKLEQYGIAYVVVTPELQHALDLHDQGYHVVVGELDDPETYRRLNVEQAVMVAVLNDDIASTNIIFTIRETSDQVITVTNADLDDSLDILQLAGSTHVFQFTRMLGQALSRRVLGVNMQANIVGRFDDLLIAEVPAMRTWLQGKTMAESRLREKCGVTAVGVWEQGMFRIPTADTRIRETTVLVLAGTRAQLEQFDRSIIRETDKSGAVSDGPVVVLGGGRVGQAVANALDLRGIDYRVVEKKPGISEKFDHFIHGSAGDRSILIQAGIDHAPSIIITTHDDSLNIYLTIYCRRLRPDVQIISRASLDRNINTLHRAGANLVMSFSSLLTTTIMNLIHPQKVLMLSEGLNVFRMELSPRLENQVLRDVKIRGKTGCSVVAVKKGEDLIINPDPAIVLEKKDELVLIGTASAEKLFMEKYPAATEPE</sequence>
<comment type="subcellular location">
    <subcellularLocation>
        <location evidence="1">Cell membrane</location>
        <topology evidence="1">Multi-pass membrane protein</topology>
    </subcellularLocation>
</comment>
<dbReference type="GO" id="GO:0005886">
    <property type="term" value="C:plasma membrane"/>
    <property type="evidence" value="ECO:0007669"/>
    <property type="project" value="UniProtKB-SubCell"/>
</dbReference>
<dbReference type="Gene3D" id="3.30.70.1450">
    <property type="entry name" value="Regulator of K+ conductance, C-terminal domain"/>
    <property type="match status" value="2"/>
</dbReference>
<dbReference type="Pfam" id="PF07885">
    <property type="entry name" value="Ion_trans_2"/>
    <property type="match status" value="1"/>
</dbReference>
<evidence type="ECO:0000313" key="6">
    <source>
        <dbReference type="Proteomes" id="UP000014216"/>
    </source>
</evidence>
<dbReference type="PANTHER" id="PTHR43833">
    <property type="entry name" value="POTASSIUM CHANNEL PROTEIN 2-RELATED-RELATED"/>
    <property type="match status" value="1"/>
</dbReference>
<dbReference type="Proteomes" id="UP000014216">
    <property type="component" value="Unassembled WGS sequence"/>
</dbReference>
<dbReference type="GO" id="GO:0006813">
    <property type="term" value="P:potassium ion transport"/>
    <property type="evidence" value="ECO:0007669"/>
    <property type="project" value="InterPro"/>
</dbReference>
<feature type="transmembrane region" description="Helical" evidence="2">
    <location>
        <begin position="84"/>
        <end position="111"/>
    </location>
</feature>
<dbReference type="PROSITE" id="PS51201">
    <property type="entry name" value="RCK_N"/>
    <property type="match status" value="1"/>
</dbReference>
<keyword evidence="2" id="KW-0812">Transmembrane</keyword>
<feature type="domain" description="RCK N-terminal" evidence="3">
    <location>
        <begin position="358"/>
        <end position="471"/>
    </location>
</feature>
<dbReference type="Gene3D" id="1.10.287.70">
    <property type="match status" value="1"/>
</dbReference>
<dbReference type="SUPFAM" id="SSF81324">
    <property type="entry name" value="Voltage-gated potassium channels"/>
    <property type="match status" value="1"/>
</dbReference>
<dbReference type="Pfam" id="PF02080">
    <property type="entry name" value="TrkA_C"/>
    <property type="match status" value="2"/>
</dbReference>
<dbReference type="InterPro" id="IPR013099">
    <property type="entry name" value="K_chnl_dom"/>
</dbReference>
<dbReference type="EMBL" id="APJX01000003">
    <property type="protein sequence ID" value="EMS80234.1"/>
    <property type="molecule type" value="Genomic_DNA"/>
</dbReference>
<proteinExistence type="predicted"/>
<dbReference type="PANTHER" id="PTHR43833:SF13">
    <property type="entry name" value="POTASSIUM CHANNEL PROTEIN 2-RELATED"/>
    <property type="match status" value="1"/>
</dbReference>
<accession>S0G417</accession>
<feature type="transmembrane region" description="Helical" evidence="2">
    <location>
        <begin position="28"/>
        <end position="48"/>
    </location>
</feature>
<evidence type="ECO:0000259" key="3">
    <source>
        <dbReference type="PROSITE" id="PS51201"/>
    </source>
</evidence>
<dbReference type="SUPFAM" id="SSF116726">
    <property type="entry name" value="TrkA C-terminal domain-like"/>
    <property type="match status" value="2"/>
</dbReference>
<dbReference type="InterPro" id="IPR006037">
    <property type="entry name" value="RCK_C"/>
</dbReference>
<feature type="domain" description="RCK C-terminal" evidence="4">
    <location>
        <begin position="485"/>
        <end position="568"/>
    </location>
</feature>
<dbReference type="PATRIC" id="fig|1286635.3.peg.1947"/>
<evidence type="ECO:0000256" key="2">
    <source>
        <dbReference type="SAM" id="Phobius"/>
    </source>
</evidence>
<evidence type="ECO:0000256" key="1">
    <source>
        <dbReference type="ARBA" id="ARBA00004651"/>
    </source>
</evidence>
<evidence type="ECO:0000313" key="5">
    <source>
        <dbReference type="EMBL" id="EMS80234.1"/>
    </source>
</evidence>
<dbReference type="PROSITE" id="PS51202">
    <property type="entry name" value="RCK_C"/>
    <property type="match status" value="2"/>
</dbReference>
<keyword evidence="2" id="KW-0472">Membrane</keyword>
<feature type="transmembrane region" description="Helical" evidence="2">
    <location>
        <begin position="60"/>
        <end position="78"/>
    </location>
</feature>
<dbReference type="RefSeq" id="WP_006965585.1">
    <property type="nucleotide sequence ID" value="NZ_APJX01000003.1"/>
</dbReference>
<dbReference type="SUPFAM" id="SSF51735">
    <property type="entry name" value="NAD(P)-binding Rossmann-fold domains"/>
    <property type="match status" value="2"/>
</dbReference>
<name>S0G417_9BACT</name>
<dbReference type="InterPro" id="IPR050721">
    <property type="entry name" value="Trk_Ktr_HKT_K-transport"/>
</dbReference>
<reference evidence="5 6" key="1">
    <citation type="journal article" date="2013" name="Genome Announc.">
        <title>Draft Genome Sequence of Desulfotignum phosphitoxidans DSM 13687 Strain FiPS-3.</title>
        <authorList>
            <person name="Poehlein A."/>
            <person name="Daniel R."/>
            <person name="Simeonova D.D."/>
        </authorList>
    </citation>
    <scope>NUCLEOTIDE SEQUENCE [LARGE SCALE GENOMIC DNA]</scope>
    <source>
        <strain evidence="5 6">DSM 13687</strain>
    </source>
</reference>
<keyword evidence="6" id="KW-1185">Reference proteome</keyword>
<organism evidence="5 6">
    <name type="scientific">Desulfotignum phosphitoxidans DSM 13687</name>
    <dbReference type="NCBI Taxonomy" id="1286635"/>
    <lineage>
        <taxon>Bacteria</taxon>
        <taxon>Pseudomonadati</taxon>
        <taxon>Thermodesulfobacteriota</taxon>
        <taxon>Desulfobacteria</taxon>
        <taxon>Desulfobacterales</taxon>
        <taxon>Desulfobacteraceae</taxon>
        <taxon>Desulfotignum</taxon>
    </lineage>
</organism>
<dbReference type="Pfam" id="PF02254">
    <property type="entry name" value="TrkA_N"/>
    <property type="match status" value="2"/>
</dbReference>